<accession>A0ABV0YNY2</accession>
<feature type="non-terminal residue" evidence="1">
    <location>
        <position position="1"/>
    </location>
</feature>
<organism evidence="1 2">
    <name type="scientific">Ameca splendens</name>
    <dbReference type="NCBI Taxonomy" id="208324"/>
    <lineage>
        <taxon>Eukaryota</taxon>
        <taxon>Metazoa</taxon>
        <taxon>Chordata</taxon>
        <taxon>Craniata</taxon>
        <taxon>Vertebrata</taxon>
        <taxon>Euteleostomi</taxon>
        <taxon>Actinopterygii</taxon>
        <taxon>Neopterygii</taxon>
        <taxon>Teleostei</taxon>
        <taxon>Neoteleostei</taxon>
        <taxon>Acanthomorphata</taxon>
        <taxon>Ovalentaria</taxon>
        <taxon>Atherinomorphae</taxon>
        <taxon>Cyprinodontiformes</taxon>
        <taxon>Goodeidae</taxon>
        <taxon>Ameca</taxon>
    </lineage>
</organism>
<evidence type="ECO:0000313" key="2">
    <source>
        <dbReference type="Proteomes" id="UP001469553"/>
    </source>
</evidence>
<sequence length="104" mass="11547">PHLSQDNEATLSVASLKLDDSSSLLGRDLIFPTMMDRMMGLIKNFKVRVSSAVKNLQDVKDLQGCVATSAELAERWLELHVSACVLKNYPRESASSHFCLRTLP</sequence>
<protein>
    <submittedName>
        <fullName evidence="1">Uncharacterized protein</fullName>
    </submittedName>
</protein>
<comment type="caution">
    <text evidence="1">The sequence shown here is derived from an EMBL/GenBank/DDBJ whole genome shotgun (WGS) entry which is preliminary data.</text>
</comment>
<dbReference type="EMBL" id="JAHRIP010038257">
    <property type="protein sequence ID" value="MEQ2295115.1"/>
    <property type="molecule type" value="Genomic_DNA"/>
</dbReference>
<name>A0ABV0YNY2_9TELE</name>
<keyword evidence="2" id="KW-1185">Reference proteome</keyword>
<reference evidence="1 2" key="1">
    <citation type="submission" date="2021-06" db="EMBL/GenBank/DDBJ databases">
        <authorList>
            <person name="Palmer J.M."/>
        </authorList>
    </citation>
    <scope>NUCLEOTIDE SEQUENCE [LARGE SCALE GENOMIC DNA]</scope>
    <source>
        <strain evidence="1 2">AS_MEX2019</strain>
        <tissue evidence="1">Muscle</tissue>
    </source>
</reference>
<evidence type="ECO:0000313" key="1">
    <source>
        <dbReference type="EMBL" id="MEQ2295115.1"/>
    </source>
</evidence>
<gene>
    <name evidence="1" type="ORF">AMECASPLE_010847</name>
</gene>
<dbReference type="Proteomes" id="UP001469553">
    <property type="component" value="Unassembled WGS sequence"/>
</dbReference>
<proteinExistence type="predicted"/>